<keyword evidence="2" id="KW-0238">DNA-binding</keyword>
<keyword evidence="3" id="KW-0804">Transcription</keyword>
<dbReference type="RefSeq" id="WP_151118777.1">
    <property type="nucleotide sequence ID" value="NZ_CP042582.1"/>
</dbReference>
<dbReference type="SUPFAM" id="SSF46785">
    <property type="entry name" value="Winged helix' DNA-binding domain"/>
    <property type="match status" value="1"/>
</dbReference>
<dbReference type="Pfam" id="PF07702">
    <property type="entry name" value="UTRA"/>
    <property type="match status" value="1"/>
</dbReference>
<evidence type="ECO:0000256" key="2">
    <source>
        <dbReference type="ARBA" id="ARBA00023125"/>
    </source>
</evidence>
<accession>A0A5J6N056</accession>
<feature type="domain" description="HTH gntR-type" evidence="4">
    <location>
        <begin position="10"/>
        <end position="78"/>
    </location>
</feature>
<dbReference type="SUPFAM" id="SSF64288">
    <property type="entry name" value="Chorismate lyase-like"/>
    <property type="match status" value="1"/>
</dbReference>
<evidence type="ECO:0000256" key="3">
    <source>
        <dbReference type="ARBA" id="ARBA00023163"/>
    </source>
</evidence>
<dbReference type="AlphaFoldDB" id="A0A5J6N056"/>
<name>A0A5J6N056_9PROT</name>
<dbReference type="Proteomes" id="UP000325797">
    <property type="component" value="Chromosome"/>
</dbReference>
<dbReference type="GO" id="GO:0003677">
    <property type="term" value="F:DNA binding"/>
    <property type="evidence" value="ECO:0007669"/>
    <property type="project" value="UniProtKB-KW"/>
</dbReference>
<dbReference type="PANTHER" id="PTHR44846">
    <property type="entry name" value="MANNOSYL-D-GLYCERATE TRANSPORT/METABOLISM SYSTEM REPRESSOR MNGR-RELATED"/>
    <property type="match status" value="1"/>
</dbReference>
<dbReference type="InterPro" id="IPR036390">
    <property type="entry name" value="WH_DNA-bd_sf"/>
</dbReference>
<dbReference type="Gene3D" id="1.10.10.10">
    <property type="entry name" value="Winged helix-like DNA-binding domain superfamily/Winged helix DNA-binding domain"/>
    <property type="match status" value="1"/>
</dbReference>
<protein>
    <submittedName>
        <fullName evidence="5">Histidine utilization repressor</fullName>
    </submittedName>
</protein>
<proteinExistence type="predicted"/>
<keyword evidence="1" id="KW-0805">Transcription regulation</keyword>
<evidence type="ECO:0000259" key="4">
    <source>
        <dbReference type="PROSITE" id="PS50949"/>
    </source>
</evidence>
<dbReference type="EMBL" id="CP042582">
    <property type="protein sequence ID" value="QEX23388.1"/>
    <property type="molecule type" value="Genomic_DNA"/>
</dbReference>
<dbReference type="Pfam" id="PF00392">
    <property type="entry name" value="GntR"/>
    <property type="match status" value="1"/>
</dbReference>
<dbReference type="CDD" id="cd07377">
    <property type="entry name" value="WHTH_GntR"/>
    <property type="match status" value="1"/>
</dbReference>
<evidence type="ECO:0000313" key="5">
    <source>
        <dbReference type="EMBL" id="QEX23388.1"/>
    </source>
</evidence>
<dbReference type="InterPro" id="IPR050679">
    <property type="entry name" value="Bact_HTH_transcr_reg"/>
</dbReference>
<dbReference type="Gene3D" id="3.40.1410.10">
    <property type="entry name" value="Chorismate lyase-like"/>
    <property type="match status" value="1"/>
</dbReference>
<dbReference type="PROSITE" id="PS50949">
    <property type="entry name" value="HTH_GNTR"/>
    <property type="match status" value="1"/>
</dbReference>
<evidence type="ECO:0000313" key="6">
    <source>
        <dbReference type="Proteomes" id="UP000325797"/>
    </source>
</evidence>
<gene>
    <name evidence="5" type="ORF">FRZ61_33260</name>
</gene>
<dbReference type="PANTHER" id="PTHR44846:SF16">
    <property type="entry name" value="TRANSCRIPTIONAL REGULATOR PHNF-RELATED"/>
    <property type="match status" value="1"/>
</dbReference>
<dbReference type="SMART" id="SM00345">
    <property type="entry name" value="HTH_GNTR"/>
    <property type="match status" value="1"/>
</dbReference>
<evidence type="ECO:0000256" key="1">
    <source>
        <dbReference type="ARBA" id="ARBA00023015"/>
    </source>
</evidence>
<dbReference type="InterPro" id="IPR028978">
    <property type="entry name" value="Chorismate_lyase_/UTRA_dom_sf"/>
</dbReference>
<dbReference type="SMART" id="SM00866">
    <property type="entry name" value="UTRA"/>
    <property type="match status" value="1"/>
</dbReference>
<sequence>MTKWKLDGEGPLFKQFQRTVIQQIVEGEFAPGDRLPSEAELMQRYALSRQTISKALSELAEQGLLERNKRAGTTVAKGFRERFLMPVKDISVEVGERGGVYEYRILALKKVRNGDGGLRWNDLPMGAPFLYVEVLHLADNTVAQHERRFINLTSVPKAADQTFEREPPGMWLMRNALWSWVRRRITAVNATEEVARLLQVPVGAACVTLERRLYHQEEAISIVYFIHPGDRFALDGDFGLAVSEHPLETTGRPHIA</sequence>
<reference evidence="5 6" key="1">
    <citation type="submission" date="2019-08" db="EMBL/GenBank/DDBJ databases">
        <title>Hyperibacter terrae gen. nov., sp. nov. and Hyperibacter viscosus sp. nov., two new members in the family Rhodospirillaceae isolated from the rhizosphere of Hypericum perforatum.</title>
        <authorList>
            <person name="Noviana Z."/>
        </authorList>
    </citation>
    <scope>NUCLEOTIDE SEQUENCE [LARGE SCALE GENOMIC DNA]</scope>
    <source>
        <strain evidence="5 6">R5959</strain>
    </source>
</reference>
<dbReference type="InterPro" id="IPR011663">
    <property type="entry name" value="UTRA"/>
</dbReference>
<dbReference type="PRINTS" id="PR00035">
    <property type="entry name" value="HTHGNTR"/>
</dbReference>
<keyword evidence="6" id="KW-1185">Reference proteome</keyword>
<organism evidence="5 6">
    <name type="scientific">Hypericibacter adhaerens</name>
    <dbReference type="NCBI Taxonomy" id="2602016"/>
    <lineage>
        <taxon>Bacteria</taxon>
        <taxon>Pseudomonadati</taxon>
        <taxon>Pseudomonadota</taxon>
        <taxon>Alphaproteobacteria</taxon>
        <taxon>Rhodospirillales</taxon>
        <taxon>Dongiaceae</taxon>
        <taxon>Hypericibacter</taxon>
    </lineage>
</organism>
<dbReference type="KEGG" id="hadh:FRZ61_33260"/>
<dbReference type="OrthoDB" id="5454556at2"/>
<dbReference type="InterPro" id="IPR000524">
    <property type="entry name" value="Tscrpt_reg_HTH_GntR"/>
</dbReference>
<dbReference type="GO" id="GO:0003700">
    <property type="term" value="F:DNA-binding transcription factor activity"/>
    <property type="evidence" value="ECO:0007669"/>
    <property type="project" value="InterPro"/>
</dbReference>
<dbReference type="InterPro" id="IPR036388">
    <property type="entry name" value="WH-like_DNA-bd_sf"/>
</dbReference>